<keyword evidence="3 4" id="KW-0949">S-adenosyl-L-methionine</keyword>
<evidence type="ECO:0000256" key="3">
    <source>
        <dbReference type="ARBA" id="ARBA00022691"/>
    </source>
</evidence>
<keyword evidence="4" id="KW-0539">Nucleus</keyword>
<dbReference type="GO" id="GO:0016433">
    <property type="term" value="F:rRNA (adenine) methyltransferase activity"/>
    <property type="evidence" value="ECO:0007669"/>
    <property type="project" value="UniProtKB-UniRule"/>
</dbReference>
<reference evidence="6" key="1">
    <citation type="submission" date="2022-07" db="EMBL/GenBank/DDBJ databases">
        <title>Fungi with potential for degradation of polypropylene.</title>
        <authorList>
            <person name="Gostincar C."/>
        </authorList>
    </citation>
    <scope>NUCLEOTIDE SEQUENCE</scope>
    <source>
        <strain evidence="6">EXF-13287</strain>
    </source>
</reference>
<organism evidence="6 7">
    <name type="scientific">Coniochaeta hoffmannii</name>
    <dbReference type="NCBI Taxonomy" id="91930"/>
    <lineage>
        <taxon>Eukaryota</taxon>
        <taxon>Fungi</taxon>
        <taxon>Dikarya</taxon>
        <taxon>Ascomycota</taxon>
        <taxon>Pezizomycotina</taxon>
        <taxon>Sordariomycetes</taxon>
        <taxon>Sordariomycetidae</taxon>
        <taxon>Coniochaetales</taxon>
        <taxon>Coniochaetaceae</taxon>
        <taxon>Coniochaeta</taxon>
    </lineage>
</organism>
<evidence type="ECO:0000313" key="6">
    <source>
        <dbReference type="EMBL" id="KAJ9155788.1"/>
    </source>
</evidence>
<feature type="binding site" evidence="4">
    <location>
        <position position="140"/>
    </location>
    <ligand>
        <name>S-adenosyl-L-methionine</name>
        <dbReference type="ChEBI" id="CHEBI:59789"/>
    </ligand>
</feature>
<keyword evidence="1 4" id="KW-0489">Methyltransferase</keyword>
<dbReference type="GO" id="GO:0005730">
    <property type="term" value="C:nucleolus"/>
    <property type="evidence" value="ECO:0007669"/>
    <property type="project" value="UniProtKB-SubCell"/>
</dbReference>
<comment type="caution">
    <text evidence="6">The sequence shown here is derived from an EMBL/GenBank/DDBJ whole genome shotgun (WGS) entry which is preliminary data.</text>
</comment>
<feature type="region of interest" description="Disordered" evidence="5">
    <location>
        <begin position="1"/>
        <end position="27"/>
    </location>
</feature>
<dbReference type="AlphaFoldDB" id="A0AA38RS76"/>
<evidence type="ECO:0000256" key="5">
    <source>
        <dbReference type="SAM" id="MobiDB-lite"/>
    </source>
</evidence>
<name>A0AA38RS76_9PEZI</name>
<sequence length="292" mass="32493">MGVKKKQRPRQNLAAGRPPTVKRPKSITRKATKSLIGKIHVLEKRRIQAVSKGDVAEEARITAEIEALGGLKKYQEASLQGQREDRGGDSSRVLLDWLADDGVCPSTTGKDGRLRMLEVGALSTDNACSKSGLFDIERIDLNSQGDGILQQDFMQRPLPNEEAEKFDIISLSLVLNFVPEPRGRGEMLRRTLEFLHASRSYSSPPVDSLFPSLFLVLPAPCVTNSRYLDEERLEAIMSSLGYAKVKSKVTQRLVYYLWKRVAAPPVGRQFAKKELRSGGSRNNFAIVLKQEG</sequence>
<dbReference type="Proteomes" id="UP001174691">
    <property type="component" value="Unassembled WGS sequence"/>
</dbReference>
<dbReference type="Pfam" id="PF11968">
    <property type="entry name" value="Bmt2"/>
    <property type="match status" value="1"/>
</dbReference>
<keyword evidence="7" id="KW-1185">Reference proteome</keyword>
<dbReference type="PANTHER" id="PTHR21008:SF1">
    <property type="entry name" value="25S RRNA (ADENINE(2142)-N(1))-METHYLTRANSFERASE"/>
    <property type="match status" value="1"/>
</dbReference>
<evidence type="ECO:0000256" key="4">
    <source>
        <dbReference type="HAMAP-Rule" id="MF_03044"/>
    </source>
</evidence>
<evidence type="ECO:0000313" key="7">
    <source>
        <dbReference type="Proteomes" id="UP001174691"/>
    </source>
</evidence>
<comment type="function">
    <text evidence="4">S-adenosyl-L-methionine-dependent methyltransferase that specifically methylates the N(1) position of an adenine present in helix 65 in 25S rRNA.</text>
</comment>
<evidence type="ECO:0000256" key="1">
    <source>
        <dbReference type="ARBA" id="ARBA00022603"/>
    </source>
</evidence>
<dbReference type="InterPro" id="IPR021867">
    <property type="entry name" value="Bmt2/SAMTOR"/>
</dbReference>
<keyword evidence="2 4" id="KW-0808">Transferase</keyword>
<dbReference type="EMBL" id="JANBVN010000055">
    <property type="protein sequence ID" value="KAJ9155788.1"/>
    <property type="molecule type" value="Genomic_DNA"/>
</dbReference>
<comment type="subcellular location">
    <subcellularLocation>
        <location evidence="4">Nucleus</location>
        <location evidence="4">Nucleolus</location>
    </subcellularLocation>
</comment>
<dbReference type="EC" id="2.1.1.-" evidence="4"/>
<feature type="binding site" evidence="4">
    <location>
        <position position="120"/>
    </location>
    <ligand>
        <name>S-adenosyl-L-methionine</name>
        <dbReference type="ChEBI" id="CHEBI:59789"/>
    </ligand>
</feature>
<dbReference type="HAMAP" id="MF_03044">
    <property type="entry name" value="BMT2"/>
    <property type="match status" value="1"/>
</dbReference>
<protein>
    <recommendedName>
        <fullName evidence="4">25S rRNA adenine-N(1) methyltransferase</fullName>
        <ecNumber evidence="4">2.1.1.-</ecNumber>
    </recommendedName>
</protein>
<proteinExistence type="inferred from homology"/>
<accession>A0AA38RS76</accession>
<comment type="similarity">
    <text evidence="4">Belongs to the BMT2 family.</text>
</comment>
<evidence type="ECO:0000256" key="2">
    <source>
        <dbReference type="ARBA" id="ARBA00022679"/>
    </source>
</evidence>
<gene>
    <name evidence="6" type="ORF">NKR19_g4434</name>
</gene>
<dbReference type="PANTHER" id="PTHR21008">
    <property type="entry name" value="S-ADENOSYLMETHIONINE SENSOR UPSTREAM OF MTORC1-RELATED"/>
    <property type="match status" value="1"/>
</dbReference>